<dbReference type="Proteomes" id="UP000245207">
    <property type="component" value="Unassembled WGS sequence"/>
</dbReference>
<name>A0A2U1KXH9_ARTAN</name>
<dbReference type="CDD" id="cd00684">
    <property type="entry name" value="Terpene_cyclase_plant_C1"/>
    <property type="match status" value="1"/>
</dbReference>
<evidence type="ECO:0000313" key="7">
    <source>
        <dbReference type="Proteomes" id="UP000245207"/>
    </source>
</evidence>
<reference evidence="6 7" key="1">
    <citation type="journal article" date="2018" name="Mol. Plant">
        <title>The genome of Artemisia annua provides insight into the evolution of Asteraceae family and artemisinin biosynthesis.</title>
        <authorList>
            <person name="Shen Q."/>
            <person name="Zhang L."/>
            <person name="Liao Z."/>
            <person name="Wang S."/>
            <person name="Yan T."/>
            <person name="Shi P."/>
            <person name="Liu M."/>
            <person name="Fu X."/>
            <person name="Pan Q."/>
            <person name="Wang Y."/>
            <person name="Lv Z."/>
            <person name="Lu X."/>
            <person name="Zhang F."/>
            <person name="Jiang W."/>
            <person name="Ma Y."/>
            <person name="Chen M."/>
            <person name="Hao X."/>
            <person name="Li L."/>
            <person name="Tang Y."/>
            <person name="Lv G."/>
            <person name="Zhou Y."/>
            <person name="Sun X."/>
            <person name="Brodelius P.E."/>
            <person name="Rose J.K.C."/>
            <person name="Tang K."/>
        </authorList>
    </citation>
    <scope>NUCLEOTIDE SEQUENCE [LARGE SCALE GENOMIC DNA]</scope>
    <source>
        <strain evidence="7">cv. Huhao1</strain>
        <tissue evidence="6">Leaf</tissue>
    </source>
</reference>
<dbReference type="GO" id="GO:0016102">
    <property type="term" value="P:diterpenoid biosynthetic process"/>
    <property type="evidence" value="ECO:0007669"/>
    <property type="project" value="InterPro"/>
</dbReference>
<gene>
    <name evidence="6" type="ORF">CTI12_AA553590</name>
</gene>
<keyword evidence="7" id="KW-1185">Reference proteome</keyword>
<keyword evidence="3" id="KW-0460">Magnesium</keyword>
<comment type="cofactor">
    <cofactor evidence="1">
        <name>Mg(2+)</name>
        <dbReference type="ChEBI" id="CHEBI:18420"/>
    </cofactor>
</comment>
<organism evidence="6 7">
    <name type="scientific">Artemisia annua</name>
    <name type="common">Sweet wormwood</name>
    <dbReference type="NCBI Taxonomy" id="35608"/>
    <lineage>
        <taxon>Eukaryota</taxon>
        <taxon>Viridiplantae</taxon>
        <taxon>Streptophyta</taxon>
        <taxon>Embryophyta</taxon>
        <taxon>Tracheophyta</taxon>
        <taxon>Spermatophyta</taxon>
        <taxon>Magnoliopsida</taxon>
        <taxon>eudicotyledons</taxon>
        <taxon>Gunneridae</taxon>
        <taxon>Pentapetalae</taxon>
        <taxon>asterids</taxon>
        <taxon>campanulids</taxon>
        <taxon>Asterales</taxon>
        <taxon>Asteraceae</taxon>
        <taxon>Asteroideae</taxon>
        <taxon>Anthemideae</taxon>
        <taxon>Artemisiinae</taxon>
        <taxon>Artemisia</taxon>
    </lineage>
</organism>
<dbReference type="InterPro" id="IPR050148">
    <property type="entry name" value="Terpene_synthase-like"/>
</dbReference>
<dbReference type="Gene3D" id="1.50.10.130">
    <property type="entry name" value="Terpene synthase, N-terminal domain"/>
    <property type="match status" value="1"/>
</dbReference>
<evidence type="ECO:0000256" key="1">
    <source>
        <dbReference type="ARBA" id="ARBA00001946"/>
    </source>
</evidence>
<dbReference type="InterPro" id="IPR034741">
    <property type="entry name" value="Terpene_cyclase-like_1_C"/>
</dbReference>
<keyword evidence="2" id="KW-0479">Metal-binding</keyword>
<evidence type="ECO:0000259" key="4">
    <source>
        <dbReference type="Pfam" id="PF01397"/>
    </source>
</evidence>
<sequence>MSETSDRVRTALGDVTNQIGKRGFSSIDGFNKDEACPLAKKANFGKEFVLKPHSKTSVAESLIDDDLTPVSLSGNDGIVGVERSDIVVVPEDGSKEKAENSLGVEGGDEYCIDDLGLGKDEFLDGSRLPESQESRCGFEKCVGQKGDGVSSMCMDMIKECPCSFCIKAAYLWSDLLYQDTKGRIAAIKKSQKEAALLVHQSSRNAGDDYVARANTLKDTVKTMIRKAGNLLRTMELIDELQRLGISYLFEEEISNLLETIYYNYFKFPEKWNTIDLNLKALGFRLLRQHGYHVPQEIFLNFADKNQNLNSYLLQDVVAMLNLYEASYHSFEDESILDDARDITTKYLKESLEKIDGSIFSLVTHALKQPLHWRVPRVEAKWFIELYEKRAGASPTLIEFAKLDFDMVQAIHLEDLKHASRWWRNTSWDTKLTFARDLLVENFLWSVGFSDLPNFSHGRRTITKAAAMITTLDDVYDVFGTLGELEQFTDAIDQLPDYMKICFYGLYNSLTDITYETLANKGFLILPYLQKAWADLCKSYLVEAQWYHRGHIPTLNEYLDNACVSISGPVALMHVHFLTSVSSIKEIHHCIERTENIVRYVSLIFRLSDDLGTSLGEMERGDTLKSIQLYMHETGATEPEARSYIKSLINKTWKKLNKERATVNSESSREFVDYATNLAKMAQFMYGEGDEDFHLDVIKSHVLSLLFTPIQGI</sequence>
<feature type="domain" description="Terpene synthase N-terminal" evidence="4">
    <location>
        <begin position="201"/>
        <end position="366"/>
    </location>
</feature>
<comment type="caution">
    <text evidence="6">The sequence shown here is derived from an EMBL/GenBank/DDBJ whole genome shotgun (WGS) entry which is preliminary data.</text>
</comment>
<dbReference type="STRING" id="35608.A0A2U1KXH9"/>
<dbReference type="SUPFAM" id="SSF48239">
    <property type="entry name" value="Terpenoid cyclases/Protein prenyltransferases"/>
    <property type="match status" value="1"/>
</dbReference>
<evidence type="ECO:0000256" key="2">
    <source>
        <dbReference type="ARBA" id="ARBA00022723"/>
    </source>
</evidence>
<evidence type="ECO:0000313" key="6">
    <source>
        <dbReference type="EMBL" id="PWA41465.1"/>
    </source>
</evidence>
<dbReference type="EMBL" id="PKPP01013061">
    <property type="protein sequence ID" value="PWA41465.1"/>
    <property type="molecule type" value="Genomic_DNA"/>
</dbReference>
<dbReference type="Gene3D" id="1.10.600.10">
    <property type="entry name" value="Farnesyl Diphosphate Synthase"/>
    <property type="match status" value="1"/>
</dbReference>
<evidence type="ECO:0000259" key="5">
    <source>
        <dbReference type="Pfam" id="PF03936"/>
    </source>
</evidence>
<feature type="domain" description="Terpene synthase metal-binding" evidence="5">
    <location>
        <begin position="426"/>
        <end position="654"/>
    </location>
</feature>
<dbReference type="InterPro" id="IPR001906">
    <property type="entry name" value="Terpene_synth_N"/>
</dbReference>
<dbReference type="GO" id="GO:0010333">
    <property type="term" value="F:terpene synthase activity"/>
    <property type="evidence" value="ECO:0007669"/>
    <property type="project" value="InterPro"/>
</dbReference>
<dbReference type="OrthoDB" id="1936865at2759"/>
<dbReference type="FunFam" id="1.50.10.130:FF:000001">
    <property type="entry name" value="Isoprene synthase, chloroplastic"/>
    <property type="match status" value="1"/>
</dbReference>
<dbReference type="InterPro" id="IPR005630">
    <property type="entry name" value="Terpene_synthase_metal-bd"/>
</dbReference>
<dbReference type="SUPFAM" id="SSF48576">
    <property type="entry name" value="Terpenoid synthases"/>
    <property type="match status" value="1"/>
</dbReference>
<evidence type="ECO:0000256" key="3">
    <source>
        <dbReference type="ARBA" id="ARBA00022842"/>
    </source>
</evidence>
<dbReference type="PANTHER" id="PTHR31225:SF9">
    <property type="entry name" value="TERPENE SYNTHASE 10"/>
    <property type="match status" value="1"/>
</dbReference>
<dbReference type="Pfam" id="PF01397">
    <property type="entry name" value="Terpene_synth"/>
    <property type="match status" value="1"/>
</dbReference>
<dbReference type="SFLD" id="SFLDG01019">
    <property type="entry name" value="Terpene_Cyclase_Like_1_C_Termi"/>
    <property type="match status" value="1"/>
</dbReference>
<accession>A0A2U1KXH9</accession>
<dbReference type="InterPro" id="IPR044814">
    <property type="entry name" value="Terpene_cyclase_plant_C1"/>
</dbReference>
<dbReference type="FunFam" id="1.10.600.10:FF:000007">
    <property type="entry name" value="Isoprene synthase, chloroplastic"/>
    <property type="match status" value="1"/>
</dbReference>
<dbReference type="InterPro" id="IPR008949">
    <property type="entry name" value="Isoprenoid_synthase_dom_sf"/>
</dbReference>
<dbReference type="AlphaFoldDB" id="A0A2U1KXH9"/>
<dbReference type="InterPro" id="IPR008930">
    <property type="entry name" value="Terpenoid_cyclase/PrenylTrfase"/>
</dbReference>
<protein>
    <submittedName>
        <fullName evidence="6">R-linalool synthase QH1, chloroplastic</fullName>
    </submittedName>
</protein>
<dbReference type="PANTHER" id="PTHR31225">
    <property type="entry name" value="OS04G0344100 PROTEIN-RELATED"/>
    <property type="match status" value="1"/>
</dbReference>
<proteinExistence type="predicted"/>
<dbReference type="Pfam" id="PF03936">
    <property type="entry name" value="Terpene_synth_C"/>
    <property type="match status" value="1"/>
</dbReference>
<dbReference type="InterPro" id="IPR036965">
    <property type="entry name" value="Terpene_synth_N_sf"/>
</dbReference>
<dbReference type="GO" id="GO:0000287">
    <property type="term" value="F:magnesium ion binding"/>
    <property type="evidence" value="ECO:0007669"/>
    <property type="project" value="InterPro"/>
</dbReference>
<dbReference type="SFLD" id="SFLDS00005">
    <property type="entry name" value="Isoprenoid_Synthase_Type_I"/>
    <property type="match status" value="1"/>
</dbReference>